<keyword evidence="3" id="KW-0732">Signal</keyword>
<feature type="signal peptide" evidence="3">
    <location>
        <begin position="1"/>
        <end position="28"/>
    </location>
</feature>
<dbReference type="RefSeq" id="WP_344892438.1">
    <property type="nucleotide sequence ID" value="NZ_BAAAWD010000006.1"/>
</dbReference>
<keyword evidence="2" id="KW-0812">Transmembrane</keyword>
<protein>
    <submittedName>
        <fullName evidence="4">DUF6049 family protein</fullName>
    </submittedName>
</protein>
<keyword evidence="2" id="KW-0472">Membrane</keyword>
<feature type="transmembrane region" description="Helical" evidence="2">
    <location>
        <begin position="667"/>
        <end position="688"/>
    </location>
</feature>
<comment type="caution">
    <text evidence="4">The sequence shown here is derived from an EMBL/GenBank/DDBJ whole genome shotgun (WGS) entry which is preliminary data.</text>
</comment>
<organism evidence="4 5">
    <name type="scientific">Streptosporangium longisporum</name>
    <dbReference type="NCBI Taxonomy" id="46187"/>
    <lineage>
        <taxon>Bacteria</taxon>
        <taxon>Bacillati</taxon>
        <taxon>Actinomycetota</taxon>
        <taxon>Actinomycetes</taxon>
        <taxon>Streptosporangiales</taxon>
        <taxon>Streptosporangiaceae</taxon>
        <taxon>Streptosporangium</taxon>
    </lineage>
</organism>
<keyword evidence="5" id="KW-1185">Reference proteome</keyword>
<feature type="region of interest" description="Disordered" evidence="1">
    <location>
        <begin position="240"/>
        <end position="259"/>
    </location>
</feature>
<name>A0ABN3XVX0_9ACTN</name>
<dbReference type="EMBL" id="BAAAWD010000006">
    <property type="protein sequence ID" value="GAA3001463.1"/>
    <property type="molecule type" value="Genomic_DNA"/>
</dbReference>
<accession>A0ABN3XVX0</accession>
<evidence type="ECO:0000313" key="5">
    <source>
        <dbReference type="Proteomes" id="UP001499930"/>
    </source>
</evidence>
<keyword evidence="2" id="KW-1133">Transmembrane helix</keyword>
<evidence type="ECO:0000256" key="2">
    <source>
        <dbReference type="SAM" id="Phobius"/>
    </source>
</evidence>
<dbReference type="Proteomes" id="UP001499930">
    <property type="component" value="Unassembled WGS sequence"/>
</dbReference>
<feature type="chain" id="PRO_5046769401" evidence="3">
    <location>
        <begin position="29"/>
        <end position="716"/>
    </location>
</feature>
<gene>
    <name evidence="4" type="ORF">GCM10017559_23190</name>
</gene>
<feature type="region of interest" description="Disordered" evidence="1">
    <location>
        <begin position="697"/>
        <end position="716"/>
    </location>
</feature>
<reference evidence="4 5" key="1">
    <citation type="journal article" date="2019" name="Int. J. Syst. Evol. Microbiol.">
        <title>The Global Catalogue of Microorganisms (GCM) 10K type strain sequencing project: providing services to taxonomists for standard genome sequencing and annotation.</title>
        <authorList>
            <consortium name="The Broad Institute Genomics Platform"/>
            <consortium name="The Broad Institute Genome Sequencing Center for Infectious Disease"/>
            <person name="Wu L."/>
            <person name="Ma J."/>
        </authorList>
    </citation>
    <scope>NUCLEOTIDE SEQUENCE [LARGE SCALE GENOMIC DNA]</scope>
    <source>
        <strain evidence="4 5">JCM 3106</strain>
    </source>
</reference>
<evidence type="ECO:0000313" key="4">
    <source>
        <dbReference type="EMBL" id="GAA3001463.1"/>
    </source>
</evidence>
<sequence>MIHKAALLALLATLLMPAAVVVPGTAHARTASVNRAGLQVVLEAIGPDLPRDPATEIRISGSLVNSGSEPLSGLRIRMRYSSQPFVRRDELTAYQSGQSPPPAPWRALSYFQVPIEPSGKLPWEFVFTPADLSLSRFGVHPVVIEVVDALDQPVAALRTTVTYMPRDVRVPRTRLAVVLPVVDQPRRSGDTVFADENLAAAMAPGKRLGDLLTIAQDTATAKGLTWVVDPALLDDARALGRPHSVRAKDRPQQRPPSPGAARWLAGFRDAVADHPVVATPYGDSDVLALAHNGVDDLTATGIEAARIVSKETLGRDVITNVNWPVDGMLDHDGLDLLATAGVGTVLLNAPNLPPASPTGTPPGTAPAVTPDASATLNAVTGPVTALVADEPLSETVGADISAPGAALAGRRRFIAETAMIASEPATTTRTVIAVPHRRWDPDPGYVTGLLKTAAALPWLAPVTLEAVKPAKGAPVPRAGLTYTEQDRRQELPRSYMTAVKKVGARADLTAAVTTAVDLDAFDLAMLRLVSSAWRGRTNAAAPYVEQVGEAVDGRIAMVTITGSEQSRLRTLAGRDGDVPISVRNQLGRGDAGRVVVRLRVTSAQPELLRIEPYQDRMVIQGGQNQTVRIPMTSTTASGQTTVRVQLTTDDGRAYGEPIELTVRTTGYTAVALVIVGAALVVMLAAVVLRVLRRRGGRRPPVAAPAEREREPAGTES</sequence>
<evidence type="ECO:0000256" key="1">
    <source>
        <dbReference type="SAM" id="MobiDB-lite"/>
    </source>
</evidence>
<feature type="compositionally biased region" description="Basic and acidic residues" evidence="1">
    <location>
        <begin position="705"/>
        <end position="716"/>
    </location>
</feature>
<proteinExistence type="predicted"/>
<evidence type="ECO:0000256" key="3">
    <source>
        <dbReference type="SAM" id="SignalP"/>
    </source>
</evidence>